<protein>
    <submittedName>
        <fullName evidence="2">Uncharacterized protein</fullName>
    </submittedName>
</protein>
<feature type="transmembrane region" description="Helical" evidence="1">
    <location>
        <begin position="185"/>
        <end position="203"/>
    </location>
</feature>
<evidence type="ECO:0000313" key="2">
    <source>
        <dbReference type="EMBL" id="CAB1277479.1"/>
    </source>
</evidence>
<dbReference type="Proteomes" id="UP000516072">
    <property type="component" value="Chromosome"/>
</dbReference>
<keyword evidence="1" id="KW-1133">Transmembrane helix</keyword>
<dbReference type="EMBL" id="LR778175">
    <property type="protein sequence ID" value="CAB1277479.1"/>
    <property type="molecule type" value="Genomic_DNA"/>
</dbReference>
<accession>A0A7G1QBK9</accession>
<evidence type="ECO:0000256" key="1">
    <source>
        <dbReference type="SAM" id="Phobius"/>
    </source>
</evidence>
<keyword evidence="3" id="KW-1185">Reference proteome</keyword>
<organism evidence="2 3">
    <name type="scientific">Candidatus Nitrosacidococcus tergens</name>
    <dbReference type="NCBI Taxonomy" id="553981"/>
    <lineage>
        <taxon>Bacteria</taxon>
        <taxon>Pseudomonadati</taxon>
        <taxon>Pseudomonadota</taxon>
        <taxon>Gammaproteobacteria</taxon>
        <taxon>Chromatiales</taxon>
        <taxon>Chromatiaceae</taxon>
        <taxon>Candidatus Nitrosacidococcus</taxon>
    </lineage>
</organism>
<name>A0A7G1QBK9_9GAMM</name>
<reference evidence="2 3" key="1">
    <citation type="submission" date="2020-03" db="EMBL/GenBank/DDBJ databases">
        <authorList>
            <person name="Picone N."/>
        </authorList>
    </citation>
    <scope>NUCLEOTIDE SEQUENCE [LARGE SCALE GENOMIC DNA]</scope>
    <source>
        <strain evidence="2">NSCAC1</strain>
    </source>
</reference>
<keyword evidence="1" id="KW-0472">Membrane</keyword>
<gene>
    <name evidence="2" type="ORF">NSCAC_1689</name>
</gene>
<dbReference type="AlphaFoldDB" id="A0A7G1QBK9"/>
<proteinExistence type="predicted"/>
<sequence length="214" mass="24145">MKNTLKHRDQVMKKFLQLIVFFILVASVYSTQTWAEGNNQSQGADYENLSCLTKDKNYVIHFTAYQPAAAEEGKSKSSAFQRYCQDLPEIGTTYISIDLLDEYARKKPIMLRIVEIDQEKKEGKLSEKRTLITVPEKTYATGLIESQTVFDEKGIYAAILTIDGEDISIPMRVGMNKSISQGKQIGIIVIILLVIGLVGYLFYRSKSKNNGVKV</sequence>
<evidence type="ECO:0000313" key="3">
    <source>
        <dbReference type="Proteomes" id="UP000516072"/>
    </source>
</evidence>
<keyword evidence="1" id="KW-0812">Transmembrane</keyword>
<dbReference type="KEGG" id="ntg:NSCAC_1689"/>